<dbReference type="EMBL" id="CP036262">
    <property type="protein sequence ID" value="QDS92644.1"/>
    <property type="molecule type" value="Genomic_DNA"/>
</dbReference>
<evidence type="ECO:0000256" key="3">
    <source>
        <dbReference type="ARBA" id="ARBA00022729"/>
    </source>
</evidence>
<dbReference type="KEGG" id="rml:FF011L_13910"/>
<gene>
    <name evidence="8" type="primary">tamA</name>
    <name evidence="8" type="ORF">FF011L_13910</name>
</gene>
<keyword evidence="5" id="KW-0998">Cell outer membrane</keyword>
<evidence type="ECO:0000256" key="1">
    <source>
        <dbReference type="ARBA" id="ARBA00004370"/>
    </source>
</evidence>
<comment type="subcellular location">
    <subcellularLocation>
        <location evidence="1">Membrane</location>
    </subcellularLocation>
</comment>
<protein>
    <submittedName>
        <fullName evidence="8">Translocation and assembly module TamA</fullName>
    </submittedName>
</protein>
<dbReference type="PANTHER" id="PTHR12815">
    <property type="entry name" value="SORTING AND ASSEMBLY MACHINERY SAMM50 PROTEIN FAMILY MEMBER"/>
    <property type="match status" value="1"/>
</dbReference>
<accession>A0A517MCM8</accession>
<feature type="domain" description="Bacterial surface antigen (D15)" evidence="7">
    <location>
        <begin position="219"/>
        <end position="514"/>
    </location>
</feature>
<dbReference type="Gene3D" id="2.40.160.50">
    <property type="entry name" value="membrane protein fhac: a member of the omp85/tpsb transporter family"/>
    <property type="match status" value="1"/>
</dbReference>
<dbReference type="Pfam" id="PF01103">
    <property type="entry name" value="Omp85"/>
    <property type="match status" value="1"/>
</dbReference>
<evidence type="ECO:0000259" key="7">
    <source>
        <dbReference type="Pfam" id="PF01103"/>
    </source>
</evidence>
<evidence type="ECO:0000256" key="2">
    <source>
        <dbReference type="ARBA" id="ARBA00022692"/>
    </source>
</evidence>
<reference evidence="8 9" key="1">
    <citation type="submission" date="2019-02" db="EMBL/GenBank/DDBJ databases">
        <title>Deep-cultivation of Planctomycetes and their phenomic and genomic characterization uncovers novel biology.</title>
        <authorList>
            <person name="Wiegand S."/>
            <person name="Jogler M."/>
            <person name="Boedeker C."/>
            <person name="Pinto D."/>
            <person name="Vollmers J."/>
            <person name="Rivas-Marin E."/>
            <person name="Kohn T."/>
            <person name="Peeters S.H."/>
            <person name="Heuer A."/>
            <person name="Rast P."/>
            <person name="Oberbeckmann S."/>
            <person name="Bunk B."/>
            <person name="Jeske O."/>
            <person name="Meyerdierks A."/>
            <person name="Storesund J.E."/>
            <person name="Kallscheuer N."/>
            <person name="Luecker S."/>
            <person name="Lage O.M."/>
            <person name="Pohl T."/>
            <person name="Merkel B.J."/>
            <person name="Hornburger P."/>
            <person name="Mueller R.-W."/>
            <person name="Bruemmer F."/>
            <person name="Labrenz M."/>
            <person name="Spormann A.M."/>
            <person name="Op den Camp H."/>
            <person name="Overmann J."/>
            <person name="Amann R."/>
            <person name="Jetten M.S.M."/>
            <person name="Mascher T."/>
            <person name="Medema M.H."/>
            <person name="Devos D.P."/>
            <person name="Kaster A.-K."/>
            <person name="Ovreas L."/>
            <person name="Rohde M."/>
            <person name="Galperin M.Y."/>
            <person name="Jogler C."/>
        </authorList>
    </citation>
    <scope>NUCLEOTIDE SEQUENCE [LARGE SCALE GENOMIC DNA]</scope>
    <source>
        <strain evidence="8 9">FF011L</strain>
    </source>
</reference>
<proteinExistence type="predicted"/>
<dbReference type="InterPro" id="IPR000184">
    <property type="entry name" value="Bac_surfAg_D15"/>
</dbReference>
<keyword evidence="3" id="KW-0732">Signal</keyword>
<evidence type="ECO:0000256" key="4">
    <source>
        <dbReference type="ARBA" id="ARBA00023136"/>
    </source>
</evidence>
<organism evidence="8 9">
    <name type="scientific">Roseimaritima multifibrata</name>
    <dbReference type="NCBI Taxonomy" id="1930274"/>
    <lineage>
        <taxon>Bacteria</taxon>
        <taxon>Pseudomonadati</taxon>
        <taxon>Planctomycetota</taxon>
        <taxon>Planctomycetia</taxon>
        <taxon>Pirellulales</taxon>
        <taxon>Pirellulaceae</taxon>
        <taxon>Roseimaritima</taxon>
    </lineage>
</organism>
<dbReference type="PANTHER" id="PTHR12815:SF47">
    <property type="entry name" value="TRANSLOCATION AND ASSEMBLY MODULE SUBUNIT TAMA"/>
    <property type="match status" value="1"/>
</dbReference>
<dbReference type="InterPro" id="IPR039910">
    <property type="entry name" value="D15-like"/>
</dbReference>
<keyword evidence="2" id="KW-0812">Transmembrane</keyword>
<dbReference type="GO" id="GO:0019867">
    <property type="term" value="C:outer membrane"/>
    <property type="evidence" value="ECO:0007669"/>
    <property type="project" value="InterPro"/>
</dbReference>
<evidence type="ECO:0000313" key="8">
    <source>
        <dbReference type="EMBL" id="QDS92644.1"/>
    </source>
</evidence>
<keyword evidence="4" id="KW-0472">Membrane</keyword>
<name>A0A517MCM8_9BACT</name>
<dbReference type="PROSITE" id="PS51257">
    <property type="entry name" value="PROKAR_LIPOPROTEIN"/>
    <property type="match status" value="1"/>
</dbReference>
<feature type="region of interest" description="Disordered" evidence="6">
    <location>
        <begin position="77"/>
        <end position="127"/>
    </location>
</feature>
<dbReference type="AlphaFoldDB" id="A0A517MCM8"/>
<evidence type="ECO:0000256" key="5">
    <source>
        <dbReference type="ARBA" id="ARBA00023237"/>
    </source>
</evidence>
<sequence>MSLPCRPISSRLVVWGASCFGLLVLATGCSQLPQSKSPAPFTNSVGSSGQVSPATDLVAQVGTPGVVQPTVGGQTVASGQAVQRPADPSVGIVRAQGGGYATPPSYQSGDTLPPPQPYNGAPYNGPPVSAVPEAAGTVFADPAFHGTDFAPPPPMPYAPQENVADLYINGAPGRTGKIMIGGAVNSDAGVTGQFTIDERNFDIRRWPTSFQDMFSGTAFRGDGQTFRLEAAPGTEYQRYSVQFGEPNLFDTNVSMNLSGFLYNRRFQDWDEERIGARLALGYRLTSDLSMSAGLQGQSVELSDPLIPIPEITDYVGQHDLFAGQFKLTHDTRDSPFGASQGHMLEWSFEQTFGDYVYPKAEIDYRRYFLVRQRADGSGKHTLTFGTQFGVSGNETPVFENFFAGGYATLRGFEFRGASPMISGAQVGGRFSWISSVEYMAPITADDAFRAVAFVDFGTVERDFDINADNFRVAPGFGIRAAIPAMGPAPLAFDFAFPVAYAETDERQVFSFYMSAAR</sequence>
<evidence type="ECO:0000256" key="6">
    <source>
        <dbReference type="SAM" id="MobiDB-lite"/>
    </source>
</evidence>
<keyword evidence="9" id="KW-1185">Reference proteome</keyword>
<dbReference type="Proteomes" id="UP000320672">
    <property type="component" value="Chromosome"/>
</dbReference>
<evidence type="ECO:0000313" key="9">
    <source>
        <dbReference type="Proteomes" id="UP000320672"/>
    </source>
</evidence>